<dbReference type="GO" id="GO:0016787">
    <property type="term" value="F:hydrolase activity"/>
    <property type="evidence" value="ECO:0007669"/>
    <property type="project" value="UniProtKB-KW"/>
</dbReference>
<dbReference type="EMBL" id="JBDXMI010000001">
    <property type="protein sequence ID" value="MEO9382751.1"/>
    <property type="molecule type" value="Genomic_DNA"/>
</dbReference>
<dbReference type="Pfam" id="PF00759">
    <property type="entry name" value="Glyco_hydro_9"/>
    <property type="match status" value="1"/>
</dbReference>
<evidence type="ECO:0000256" key="3">
    <source>
        <dbReference type="ARBA" id="ARBA00023277"/>
    </source>
</evidence>
<dbReference type="Gene3D" id="1.50.10.10">
    <property type="match status" value="1"/>
</dbReference>
<dbReference type="InterPro" id="IPR012341">
    <property type="entry name" value="6hp_glycosidase-like_sf"/>
</dbReference>
<comment type="caution">
    <text evidence="7">The sequence shown here is derived from an EMBL/GenBank/DDBJ whole genome shotgun (WGS) entry which is preliminary data.</text>
</comment>
<accession>A0ABV0IN87</accession>
<sequence length="567" mass="62693">MTMRFLFNHLGFESAAAKPALLQGPADAVVDCAAVLDSAGRVVLRAPLRALGAVDGWGDGHYWRADLDALREPGGYQLWLEGEGPPIVSAPFEVADSLYGPAKLSDLLFYFKSQRCSGLYDMADRAAPEEGGAVRRDARGGWFDASGDCSKYLSHLSYANHLNPQQTPLLVWSLIRARQALPPQGKWFDERMVDEASHGADFLLRMQHESGFFYQTLFDGWSKDEARRSLCAYSTQQGLRSDAFQAGWRQGGGMAVAALAAASRLPRDGERARAAYLAAARRGFAHLQECGRDYLPDGEENLIDDYCALLAACELYAASGDGAYADAAAERAACLLERQHEDGWFWLDNARSRSFCHASDAGLPYLALARYLEALPDGLYVREAERGWRLGLEGEMARSEAGNPFCYPRQWVVAPGEIEGARFFMPQRNASGYWWQGENARVASLAAAAWQGAARWPEQSGSLHAYAQGAVDWILGRNPFDISMWQGHGRNNPHYETGYFNAPGGVCNGVTAELGRDDGIAFLSPEETDISQSWRWSEQWLPHGTWLMLALAWRSASSFIFDENQIR</sequence>
<dbReference type="SUPFAM" id="SSF81296">
    <property type="entry name" value="E set domains"/>
    <property type="match status" value="1"/>
</dbReference>
<dbReference type="SUPFAM" id="SSF48208">
    <property type="entry name" value="Six-hairpin glycosidases"/>
    <property type="match status" value="1"/>
</dbReference>
<keyword evidence="4" id="KW-0326">Glycosidase</keyword>
<dbReference type="Proteomes" id="UP001462502">
    <property type="component" value="Unassembled WGS sequence"/>
</dbReference>
<dbReference type="Gene3D" id="2.60.40.10">
    <property type="entry name" value="Immunoglobulins"/>
    <property type="match status" value="1"/>
</dbReference>
<dbReference type="InterPro" id="IPR008928">
    <property type="entry name" value="6-hairpin_glycosidase_sf"/>
</dbReference>
<dbReference type="InterPro" id="IPR001701">
    <property type="entry name" value="Glyco_hydro_9"/>
</dbReference>
<dbReference type="InterPro" id="IPR004197">
    <property type="entry name" value="Cellulase_Ig-like"/>
</dbReference>
<evidence type="ECO:0000256" key="5">
    <source>
        <dbReference type="ARBA" id="ARBA00023326"/>
    </source>
</evidence>
<dbReference type="PANTHER" id="PTHR22298">
    <property type="entry name" value="ENDO-1,4-BETA-GLUCANASE"/>
    <property type="match status" value="1"/>
</dbReference>
<comment type="similarity">
    <text evidence="1">Belongs to the glycosyl hydrolase 9 (cellulase E) family.</text>
</comment>
<evidence type="ECO:0000313" key="7">
    <source>
        <dbReference type="EMBL" id="MEO9382751.1"/>
    </source>
</evidence>
<keyword evidence="3" id="KW-0119">Carbohydrate metabolism</keyword>
<evidence type="ECO:0000313" key="8">
    <source>
        <dbReference type="Proteomes" id="UP001462502"/>
    </source>
</evidence>
<keyword evidence="5" id="KW-0624">Polysaccharide degradation</keyword>
<evidence type="ECO:0000256" key="2">
    <source>
        <dbReference type="ARBA" id="ARBA00022801"/>
    </source>
</evidence>
<feature type="domain" description="Glycoside hydrolase family 9" evidence="6">
    <location>
        <begin position="104"/>
        <end position="494"/>
    </location>
</feature>
<evidence type="ECO:0000256" key="1">
    <source>
        <dbReference type="ARBA" id="ARBA00007072"/>
    </source>
</evidence>
<name>A0ABV0IN87_9NEIS</name>
<gene>
    <name evidence="7" type="ORF">ABI908_01305</name>
</gene>
<dbReference type="CDD" id="cd02850">
    <property type="entry name" value="E_set_Cellulase_N"/>
    <property type="match status" value="1"/>
</dbReference>
<dbReference type="RefSeq" id="WP_347949584.1">
    <property type="nucleotide sequence ID" value="NZ_CP158160.1"/>
</dbReference>
<evidence type="ECO:0000259" key="6">
    <source>
        <dbReference type="Pfam" id="PF00759"/>
    </source>
</evidence>
<keyword evidence="8" id="KW-1185">Reference proteome</keyword>
<evidence type="ECO:0000256" key="4">
    <source>
        <dbReference type="ARBA" id="ARBA00023295"/>
    </source>
</evidence>
<reference evidence="7 8" key="1">
    <citation type="submission" date="2024-05" db="EMBL/GenBank/DDBJ databases">
        <authorList>
            <person name="De Oliveira J.P."/>
            <person name="Noriler S.A."/>
            <person name="De Oliveira A.G."/>
            <person name="Sipoli D.S."/>
        </authorList>
    </citation>
    <scope>NUCLEOTIDE SEQUENCE [LARGE SCALE GENOMIC DNA]</scope>
    <source>
        <strain evidence="7 8">LABIM192</strain>
    </source>
</reference>
<protein>
    <submittedName>
        <fullName evidence="7">Glycoside hydrolase family 9 protein</fullName>
    </submittedName>
</protein>
<proteinExistence type="inferred from homology"/>
<dbReference type="InterPro" id="IPR013783">
    <property type="entry name" value="Ig-like_fold"/>
</dbReference>
<dbReference type="InterPro" id="IPR014756">
    <property type="entry name" value="Ig_E-set"/>
</dbReference>
<organism evidence="7 8">
    <name type="scientific">Chromobacterium phragmitis</name>
    <dbReference type="NCBI Taxonomy" id="2202141"/>
    <lineage>
        <taxon>Bacteria</taxon>
        <taxon>Pseudomonadati</taxon>
        <taxon>Pseudomonadota</taxon>
        <taxon>Betaproteobacteria</taxon>
        <taxon>Neisseriales</taxon>
        <taxon>Chromobacteriaceae</taxon>
        <taxon>Chromobacterium</taxon>
    </lineage>
</organism>
<keyword evidence="2 7" id="KW-0378">Hydrolase</keyword>